<dbReference type="Pfam" id="PF13409">
    <property type="entry name" value="GST_N_2"/>
    <property type="match status" value="1"/>
</dbReference>
<evidence type="ECO:0000259" key="9">
    <source>
        <dbReference type="PROSITE" id="PS50405"/>
    </source>
</evidence>
<dbReference type="SUPFAM" id="SSF52833">
    <property type="entry name" value="Thioredoxin-like"/>
    <property type="match status" value="1"/>
</dbReference>
<feature type="domain" description="GST C-terminal" evidence="9">
    <location>
        <begin position="66"/>
        <end position="212"/>
    </location>
</feature>
<dbReference type="PANTHER" id="PTHR44420">
    <property type="entry name" value="GLUTATHIONE S-TRANSFERASE DHAR2-RELATED"/>
    <property type="match status" value="1"/>
</dbReference>
<comment type="catalytic activity">
    <reaction evidence="7">
        <text>L-dehydroascorbate + 2 glutathione = glutathione disulfide + L-ascorbate</text>
        <dbReference type="Rhea" id="RHEA:24424"/>
        <dbReference type="ChEBI" id="CHEBI:38290"/>
        <dbReference type="ChEBI" id="CHEBI:57925"/>
        <dbReference type="ChEBI" id="CHEBI:58297"/>
        <dbReference type="ChEBI" id="CHEBI:58539"/>
        <dbReference type="EC" id="1.8.5.1"/>
    </reaction>
</comment>
<dbReference type="Pfam" id="PF13410">
    <property type="entry name" value="GST_C_2"/>
    <property type="match status" value="1"/>
</dbReference>
<evidence type="ECO:0000256" key="4">
    <source>
        <dbReference type="ARBA" id="ARBA00023206"/>
    </source>
</evidence>
<dbReference type="GO" id="GO:0004364">
    <property type="term" value="F:glutathione transferase activity"/>
    <property type="evidence" value="ECO:0007669"/>
    <property type="project" value="UniProtKB-EC"/>
</dbReference>
<dbReference type="InterPro" id="IPR036249">
    <property type="entry name" value="Thioredoxin-like_sf"/>
</dbReference>
<organism evidence="10 11">
    <name type="scientific">Castanea mollissima</name>
    <name type="common">Chinese chestnut</name>
    <dbReference type="NCBI Taxonomy" id="60419"/>
    <lineage>
        <taxon>Eukaryota</taxon>
        <taxon>Viridiplantae</taxon>
        <taxon>Streptophyta</taxon>
        <taxon>Embryophyta</taxon>
        <taxon>Tracheophyta</taxon>
        <taxon>Spermatophyta</taxon>
        <taxon>Magnoliopsida</taxon>
        <taxon>eudicotyledons</taxon>
        <taxon>Gunneridae</taxon>
        <taxon>Pentapetalae</taxon>
        <taxon>rosids</taxon>
        <taxon>fabids</taxon>
        <taxon>Fagales</taxon>
        <taxon>Fagaceae</taxon>
        <taxon>Castanea</taxon>
    </lineage>
</organism>
<dbReference type="Gene3D" id="3.40.30.10">
    <property type="entry name" value="Glutaredoxin"/>
    <property type="match status" value="1"/>
</dbReference>
<dbReference type="Gene3D" id="1.20.1050.10">
    <property type="match status" value="1"/>
</dbReference>
<keyword evidence="3" id="KW-0560">Oxidoreductase</keyword>
<dbReference type="FunFam" id="3.40.30.10:FF:000102">
    <property type="entry name" value="Glutathione S-transferase DHAR3 chloroplastic"/>
    <property type="match status" value="1"/>
</dbReference>
<evidence type="ECO:0000256" key="1">
    <source>
        <dbReference type="ARBA" id="ARBA00022575"/>
    </source>
</evidence>
<gene>
    <name evidence="10" type="ORF">CMV_019653</name>
</gene>
<dbReference type="Proteomes" id="UP000737018">
    <property type="component" value="Unassembled WGS sequence"/>
</dbReference>
<dbReference type="SFLD" id="SFLDS00019">
    <property type="entry name" value="Glutathione_Transferase_(cytos"/>
    <property type="match status" value="1"/>
</dbReference>
<dbReference type="SFLD" id="SFLDG00358">
    <property type="entry name" value="Main_(cytGST)"/>
    <property type="match status" value="1"/>
</dbReference>
<protein>
    <recommendedName>
        <fullName evidence="12">Dehydroascorbate reductase</fullName>
    </recommendedName>
</protein>
<dbReference type="EMBL" id="JRKL02003487">
    <property type="protein sequence ID" value="KAF3955087.1"/>
    <property type="molecule type" value="Genomic_DNA"/>
</dbReference>
<dbReference type="OrthoDB" id="1935530at2759"/>
<evidence type="ECO:0000313" key="11">
    <source>
        <dbReference type="Proteomes" id="UP000737018"/>
    </source>
</evidence>
<dbReference type="PROSITE" id="PS50404">
    <property type="entry name" value="GST_NTER"/>
    <property type="match status" value="1"/>
</dbReference>
<dbReference type="GO" id="GO:0045174">
    <property type="term" value="F:glutathione dehydrogenase (ascorbate) activity"/>
    <property type="evidence" value="ECO:0007669"/>
    <property type="project" value="UniProtKB-EC"/>
</dbReference>
<dbReference type="InterPro" id="IPR040079">
    <property type="entry name" value="Glutathione_S-Trfase"/>
</dbReference>
<dbReference type="SUPFAM" id="SSF47616">
    <property type="entry name" value="GST C-terminal domain-like"/>
    <property type="match status" value="1"/>
</dbReference>
<comment type="similarity">
    <text evidence="5">Belongs to the GST superfamily. DHAR family.</text>
</comment>
<dbReference type="GO" id="GO:0033355">
    <property type="term" value="P:ascorbate glutathione cycle"/>
    <property type="evidence" value="ECO:0007669"/>
    <property type="project" value="InterPro"/>
</dbReference>
<evidence type="ECO:0000259" key="8">
    <source>
        <dbReference type="PROSITE" id="PS50404"/>
    </source>
</evidence>
<dbReference type="CDD" id="cd03201">
    <property type="entry name" value="GST_C_DHAR"/>
    <property type="match status" value="1"/>
</dbReference>
<keyword evidence="1" id="KW-0216">Detoxification</keyword>
<evidence type="ECO:0000256" key="7">
    <source>
        <dbReference type="ARBA" id="ARBA00049544"/>
    </source>
</evidence>
<dbReference type="GO" id="GO:0140547">
    <property type="term" value="P:acquisition of seed longevity"/>
    <property type="evidence" value="ECO:0007669"/>
    <property type="project" value="UniProtKB-ARBA"/>
</dbReference>
<comment type="catalytic activity">
    <reaction evidence="6">
        <text>RX + glutathione = an S-substituted glutathione + a halide anion + H(+)</text>
        <dbReference type="Rhea" id="RHEA:16437"/>
        <dbReference type="ChEBI" id="CHEBI:15378"/>
        <dbReference type="ChEBI" id="CHEBI:16042"/>
        <dbReference type="ChEBI" id="CHEBI:17792"/>
        <dbReference type="ChEBI" id="CHEBI:57925"/>
        <dbReference type="ChEBI" id="CHEBI:90779"/>
        <dbReference type="EC" id="2.5.1.18"/>
    </reaction>
</comment>
<dbReference type="InterPro" id="IPR044627">
    <property type="entry name" value="DHAR1/2/3/4"/>
</dbReference>
<evidence type="ECO:0000256" key="2">
    <source>
        <dbReference type="ARBA" id="ARBA00022679"/>
    </source>
</evidence>
<dbReference type="InterPro" id="IPR036282">
    <property type="entry name" value="Glutathione-S-Trfase_C_sf"/>
</dbReference>
<evidence type="ECO:0000256" key="6">
    <source>
        <dbReference type="ARBA" id="ARBA00047960"/>
    </source>
</evidence>
<sequence length="286" mass="32372">MAYEVAAKAAVGAPDVLGDCPFTQRVLLTLEEKKVPHKVHLINLSEKPQWFLEVNPEGKVPVVKFDDKWVSDSDVLVGILEEKHPEPSLAPPPEFASVGSKIFGAFFKFLRSKDPSDGSEQALLDELKALDEHLKTHGPYIAGEKITSVDLSLAPKLYHLDVALGHFKKWTVPASLTHFHKYKELLFSRESFQKTRPTKEHVIAGWEPKKRYSLSYRQESKTLGRLFLLQHKDSLEWRVNFAATCAAELHSLLTQRKQQLAKEDLRHRMLPTMLLIDQSGSASSEE</sequence>
<keyword evidence="11" id="KW-1185">Reference proteome</keyword>
<evidence type="ECO:0000313" key="10">
    <source>
        <dbReference type="EMBL" id="KAF3955087.1"/>
    </source>
</evidence>
<name>A0A8J4QPB6_9ROSI</name>
<dbReference type="InterPro" id="IPR010987">
    <property type="entry name" value="Glutathione-S-Trfase_C-like"/>
</dbReference>
<feature type="domain" description="GST N-terminal" evidence="8">
    <location>
        <begin position="10"/>
        <end position="88"/>
    </location>
</feature>
<comment type="caution">
    <text evidence="10">The sequence shown here is derived from an EMBL/GenBank/DDBJ whole genome shotgun (WGS) entry which is preliminary data.</text>
</comment>
<dbReference type="InterPro" id="IPR004045">
    <property type="entry name" value="Glutathione_S-Trfase_N"/>
</dbReference>
<dbReference type="FunFam" id="1.20.1050.10:FF:000029">
    <property type="entry name" value="Glutathione S-transferase DHAR3, chloroplastic"/>
    <property type="match status" value="1"/>
</dbReference>
<accession>A0A8J4QPB6</accession>
<evidence type="ECO:0000256" key="5">
    <source>
        <dbReference type="ARBA" id="ARBA00024194"/>
    </source>
</evidence>
<dbReference type="PANTHER" id="PTHR44420:SF2">
    <property type="entry name" value="GLUTATHIONE S-TRANSFERASE DHAR2-RELATED"/>
    <property type="match status" value="1"/>
</dbReference>
<evidence type="ECO:0000256" key="3">
    <source>
        <dbReference type="ARBA" id="ARBA00023002"/>
    </source>
</evidence>
<evidence type="ECO:0008006" key="12">
    <source>
        <dbReference type="Google" id="ProtNLM"/>
    </source>
</evidence>
<keyword evidence="4" id="KW-0318">Glutathionylation</keyword>
<reference evidence="10" key="1">
    <citation type="submission" date="2020-03" db="EMBL/GenBank/DDBJ databases">
        <title>Castanea mollissima Vanexum genome sequencing.</title>
        <authorList>
            <person name="Staton M."/>
        </authorList>
    </citation>
    <scope>NUCLEOTIDE SEQUENCE</scope>
    <source>
        <tissue evidence="10">Leaf</tissue>
    </source>
</reference>
<proteinExistence type="inferred from homology"/>
<keyword evidence="2" id="KW-0808">Transferase</keyword>
<dbReference type="PROSITE" id="PS50405">
    <property type="entry name" value="GST_CTER"/>
    <property type="match status" value="1"/>
</dbReference>
<dbReference type="AlphaFoldDB" id="A0A8J4QPB6"/>